<dbReference type="Gramene" id="KVH96575">
    <property type="protein sequence ID" value="KVH96575"/>
    <property type="gene ID" value="Ccrd_001322"/>
</dbReference>
<dbReference type="AlphaFoldDB" id="A0A103XTE2"/>
<dbReference type="Proteomes" id="UP000243975">
    <property type="component" value="Unassembled WGS sequence"/>
</dbReference>
<feature type="compositionally biased region" description="Low complexity" evidence="2">
    <location>
        <begin position="278"/>
        <end position="291"/>
    </location>
</feature>
<gene>
    <name evidence="3" type="ORF">Ccrd_001322</name>
</gene>
<dbReference type="InterPro" id="IPR007573">
    <property type="entry name" value="QWRF"/>
</dbReference>
<dbReference type="GO" id="GO:0005737">
    <property type="term" value="C:cytoplasm"/>
    <property type="evidence" value="ECO:0007669"/>
    <property type="project" value="TreeGrafter"/>
</dbReference>
<dbReference type="STRING" id="59895.A0A103XTE2"/>
<accession>A0A103XTE2</accession>
<feature type="compositionally biased region" description="Basic and acidic residues" evidence="2">
    <location>
        <begin position="169"/>
        <end position="188"/>
    </location>
</feature>
<dbReference type="GO" id="GO:0051225">
    <property type="term" value="P:spindle assembly"/>
    <property type="evidence" value="ECO:0007669"/>
    <property type="project" value="TreeGrafter"/>
</dbReference>
<feature type="compositionally biased region" description="Basic and acidic residues" evidence="2">
    <location>
        <begin position="1"/>
        <end position="13"/>
    </location>
</feature>
<dbReference type="GO" id="GO:0005880">
    <property type="term" value="C:nuclear microtubule"/>
    <property type="evidence" value="ECO:0007669"/>
    <property type="project" value="TreeGrafter"/>
</dbReference>
<feature type="non-terminal residue" evidence="3">
    <location>
        <position position="1"/>
    </location>
</feature>
<evidence type="ECO:0000256" key="1">
    <source>
        <dbReference type="ARBA" id="ARBA00010016"/>
    </source>
</evidence>
<feature type="region of interest" description="Disordered" evidence="2">
    <location>
        <begin position="1"/>
        <end position="197"/>
    </location>
</feature>
<feature type="compositionally biased region" description="Low complexity" evidence="2">
    <location>
        <begin position="141"/>
        <end position="153"/>
    </location>
</feature>
<dbReference type="PANTHER" id="PTHR31807">
    <property type="entry name" value="AUGMIN FAMILY MEMBER"/>
    <property type="match status" value="1"/>
</dbReference>
<evidence type="ECO:0000256" key="2">
    <source>
        <dbReference type="SAM" id="MobiDB-lite"/>
    </source>
</evidence>
<keyword evidence="4" id="KW-1185">Reference proteome</keyword>
<feature type="compositionally biased region" description="Polar residues" evidence="2">
    <location>
        <begin position="92"/>
        <end position="102"/>
    </location>
</feature>
<protein>
    <recommendedName>
        <fullName evidence="5">QWRF family</fullName>
    </recommendedName>
</protein>
<evidence type="ECO:0008006" key="5">
    <source>
        <dbReference type="Google" id="ProtNLM"/>
    </source>
</evidence>
<feature type="compositionally biased region" description="Polar residues" evidence="2">
    <location>
        <begin position="230"/>
        <end position="243"/>
    </location>
</feature>
<comment type="similarity">
    <text evidence="1">Belongs to the QWRF family.</text>
</comment>
<feature type="region of interest" description="Disordered" evidence="2">
    <location>
        <begin position="258"/>
        <end position="296"/>
    </location>
</feature>
<dbReference type="GO" id="GO:0008017">
    <property type="term" value="F:microtubule binding"/>
    <property type="evidence" value="ECO:0007669"/>
    <property type="project" value="TreeGrafter"/>
</dbReference>
<comment type="caution">
    <text evidence="3">The sequence shown here is derived from an EMBL/GenBank/DDBJ whole genome shotgun (WGS) entry which is preliminary data.</text>
</comment>
<evidence type="ECO:0000313" key="3">
    <source>
        <dbReference type="EMBL" id="KVH96575.1"/>
    </source>
</evidence>
<evidence type="ECO:0000313" key="4">
    <source>
        <dbReference type="Proteomes" id="UP000243975"/>
    </source>
</evidence>
<name>A0A103XTE2_CYNCS</name>
<feature type="compositionally biased region" description="Low complexity" evidence="2">
    <location>
        <begin position="259"/>
        <end position="271"/>
    </location>
</feature>
<dbReference type="PANTHER" id="PTHR31807:SF31">
    <property type="entry name" value="QWRF MOTIF PROTEIN (DUF566)-RELATED"/>
    <property type="match status" value="1"/>
</dbReference>
<dbReference type="EMBL" id="LEKV01004268">
    <property type="protein sequence ID" value="KVH96575.1"/>
    <property type="molecule type" value="Genomic_DNA"/>
</dbReference>
<proteinExistence type="inferred from homology"/>
<dbReference type="OMA" id="GHQMKMM"/>
<dbReference type="Pfam" id="PF04484">
    <property type="entry name" value="QWRF"/>
    <property type="match status" value="1"/>
</dbReference>
<organism evidence="3 4">
    <name type="scientific">Cynara cardunculus var. scolymus</name>
    <name type="common">Globe artichoke</name>
    <name type="synonym">Cynara scolymus</name>
    <dbReference type="NCBI Taxonomy" id="59895"/>
    <lineage>
        <taxon>Eukaryota</taxon>
        <taxon>Viridiplantae</taxon>
        <taxon>Streptophyta</taxon>
        <taxon>Embryophyta</taxon>
        <taxon>Tracheophyta</taxon>
        <taxon>Spermatophyta</taxon>
        <taxon>Magnoliopsida</taxon>
        <taxon>eudicotyledons</taxon>
        <taxon>Gunneridae</taxon>
        <taxon>Pentapetalae</taxon>
        <taxon>asterids</taxon>
        <taxon>campanulids</taxon>
        <taxon>Asterales</taxon>
        <taxon>Asteraceae</taxon>
        <taxon>Carduoideae</taxon>
        <taxon>Cardueae</taxon>
        <taxon>Carduinae</taxon>
        <taxon>Cynara</taxon>
    </lineage>
</organism>
<sequence>MMISDKPRPENSRPVRSRYLSTPSLPPSPSHNHPLSPNRQQKPKSSSKHTGLLRGVWPSSHSSKSHDDNSPTTTLAEYLGNDRKRDSGGGSTHLSKQKSCSEFSRFENDPKKQSNLKENQKPLFRGGSMRYAGKFRFPGRSSTSSSSSSSKSSEFLDHSGEIIIPGRLSVDENELRRRSYSDRMRSDSFSDDSECSDMGSPFIIGRNSPASYMAPTLSSRKSGLEVPSKYMNSPLSTANSPTKSTIKNAMKKANSLALPSRWGSSGGRSESPPTPTNSSFSRSKPPTSPSRTGKKNFLHMGLDLIKLKKSSRSGCLSPLGAGMGMAEGVHQLRMMHGSWMQWRYTNARANVVNGTLDNKAKKDSLHALENITKLQQSVLQQRLQLEKEKLELKLNFIVNPQMKMLEAWRDIERKHTSDVSVIKDSLEAVACRVPLVEGAKVFEHLEQMFIMDSQTTSLALRQATDLVASVISMKSFLTPTTRETVSTFSELAKIAFEEKLLLEECIEHLRVISTLE</sequence>
<reference evidence="3 4" key="1">
    <citation type="journal article" date="2016" name="Sci. Rep.">
        <title>The genome sequence of the outbreeding globe artichoke constructed de novo incorporating a phase-aware low-pass sequencing strategy of F1 progeny.</title>
        <authorList>
            <person name="Scaglione D."/>
            <person name="Reyes-Chin-Wo S."/>
            <person name="Acquadro A."/>
            <person name="Froenicke L."/>
            <person name="Portis E."/>
            <person name="Beitel C."/>
            <person name="Tirone M."/>
            <person name="Mauro R."/>
            <person name="Lo Monaco A."/>
            <person name="Mauromicale G."/>
            <person name="Faccioli P."/>
            <person name="Cattivelli L."/>
            <person name="Rieseberg L."/>
            <person name="Michelmore R."/>
            <person name="Lanteri S."/>
        </authorList>
    </citation>
    <scope>NUCLEOTIDE SEQUENCE [LARGE SCALE GENOMIC DNA]</scope>
    <source>
        <strain evidence="3">2C</strain>
    </source>
</reference>
<feature type="region of interest" description="Disordered" evidence="2">
    <location>
        <begin position="223"/>
        <end position="243"/>
    </location>
</feature>